<reference evidence="1" key="1">
    <citation type="submission" date="2021-10" db="EMBL/GenBank/DDBJ databases">
        <title>Tropical sea cucumber genome reveals ecological adaptation and Cuvierian tubules defense mechanism.</title>
        <authorList>
            <person name="Chen T."/>
        </authorList>
    </citation>
    <scope>NUCLEOTIDE SEQUENCE</scope>
    <source>
        <strain evidence="1">Nanhai2018</strain>
        <tissue evidence="1">Muscle</tissue>
    </source>
</reference>
<evidence type="ECO:0000313" key="1">
    <source>
        <dbReference type="EMBL" id="KAJ8036064.1"/>
    </source>
</evidence>
<proteinExistence type="predicted"/>
<protein>
    <submittedName>
        <fullName evidence="1">Uncharacterized protein</fullName>
    </submittedName>
</protein>
<dbReference type="Proteomes" id="UP001152320">
    <property type="component" value="Chromosome 9"/>
</dbReference>
<evidence type="ECO:0000313" key="2">
    <source>
        <dbReference type="Proteomes" id="UP001152320"/>
    </source>
</evidence>
<gene>
    <name evidence="1" type="ORF">HOLleu_19930</name>
</gene>
<dbReference type="EMBL" id="JAIZAY010000009">
    <property type="protein sequence ID" value="KAJ8036064.1"/>
    <property type="molecule type" value="Genomic_DNA"/>
</dbReference>
<comment type="caution">
    <text evidence="1">The sequence shown here is derived from an EMBL/GenBank/DDBJ whole genome shotgun (WGS) entry which is preliminary data.</text>
</comment>
<sequence>MTNRQGIQQQRHLPCITLPENISAIVVSSQVLINQILVTSGSCRLDHVASPWLYTGLVSPDHGC</sequence>
<keyword evidence="2" id="KW-1185">Reference proteome</keyword>
<organism evidence="1 2">
    <name type="scientific">Holothuria leucospilota</name>
    <name type="common">Black long sea cucumber</name>
    <name type="synonym">Mertensiothuria leucospilota</name>
    <dbReference type="NCBI Taxonomy" id="206669"/>
    <lineage>
        <taxon>Eukaryota</taxon>
        <taxon>Metazoa</taxon>
        <taxon>Echinodermata</taxon>
        <taxon>Eleutherozoa</taxon>
        <taxon>Echinozoa</taxon>
        <taxon>Holothuroidea</taxon>
        <taxon>Aspidochirotacea</taxon>
        <taxon>Aspidochirotida</taxon>
        <taxon>Holothuriidae</taxon>
        <taxon>Holothuria</taxon>
    </lineage>
</organism>
<dbReference type="AlphaFoldDB" id="A0A9Q1C0T7"/>
<accession>A0A9Q1C0T7</accession>
<name>A0A9Q1C0T7_HOLLE</name>